<dbReference type="OMA" id="RTSHFHE"/>
<dbReference type="Ensembl" id="ENSJJAT00000021380.1">
    <property type="protein sequence ID" value="ENSJJAP00000014877.1"/>
    <property type="gene ID" value="ENSJJAG00000017231.1"/>
</dbReference>
<dbReference type="GO" id="GO:1903905">
    <property type="term" value="P:positive regulation of establishment of T cell polarity"/>
    <property type="evidence" value="ECO:0007669"/>
    <property type="project" value="TreeGrafter"/>
</dbReference>
<dbReference type="PANTHER" id="PTHR23317">
    <property type="entry name" value="DEDICATOR OF CYTOKINESIS DOCK"/>
    <property type="match status" value="1"/>
</dbReference>
<evidence type="ECO:0000313" key="2">
    <source>
        <dbReference type="Proteomes" id="UP000694385"/>
    </source>
</evidence>
<accession>A0A8C5P1B6</accession>
<dbReference type="Proteomes" id="UP000694385">
    <property type="component" value="Unassembled WGS sequence"/>
</dbReference>
<dbReference type="GO" id="GO:0007264">
    <property type="term" value="P:small GTPase-mediated signal transduction"/>
    <property type="evidence" value="ECO:0007669"/>
    <property type="project" value="InterPro"/>
</dbReference>
<dbReference type="GeneTree" id="ENSGT00940000155876"/>
<organism evidence="1 2">
    <name type="scientific">Jaculus jaculus</name>
    <name type="common">Lesser Egyptian jerboa</name>
    <dbReference type="NCBI Taxonomy" id="51337"/>
    <lineage>
        <taxon>Eukaryota</taxon>
        <taxon>Metazoa</taxon>
        <taxon>Chordata</taxon>
        <taxon>Craniata</taxon>
        <taxon>Vertebrata</taxon>
        <taxon>Euteleostomi</taxon>
        <taxon>Mammalia</taxon>
        <taxon>Eutheria</taxon>
        <taxon>Euarchontoglires</taxon>
        <taxon>Glires</taxon>
        <taxon>Rodentia</taxon>
        <taxon>Myomorpha</taxon>
        <taxon>Dipodoidea</taxon>
        <taxon>Dipodidae</taxon>
        <taxon>Dipodinae</taxon>
        <taxon>Jaculus</taxon>
    </lineage>
</organism>
<dbReference type="PANTHER" id="PTHR23317:SF74">
    <property type="entry name" value="DEDICATOR OF CYTOKINESIS PROTEIN 8"/>
    <property type="match status" value="1"/>
</dbReference>
<evidence type="ECO:0008006" key="3">
    <source>
        <dbReference type="Google" id="ProtNLM"/>
    </source>
</evidence>
<dbReference type="InterPro" id="IPR026791">
    <property type="entry name" value="DOCK"/>
</dbReference>
<dbReference type="GO" id="GO:2000406">
    <property type="term" value="P:positive regulation of T cell migration"/>
    <property type="evidence" value="ECO:0007669"/>
    <property type="project" value="TreeGrafter"/>
</dbReference>
<evidence type="ECO:0000313" key="1">
    <source>
        <dbReference type="Ensembl" id="ENSJJAP00000014877.1"/>
    </source>
</evidence>
<protein>
    <recommendedName>
        <fullName evidence="3">Dedicator of cytokinesis protein 8</fullName>
    </recommendedName>
</protein>
<dbReference type="GO" id="GO:0031252">
    <property type="term" value="C:cell leading edge"/>
    <property type="evidence" value="ECO:0007669"/>
    <property type="project" value="TreeGrafter"/>
</dbReference>
<dbReference type="AlphaFoldDB" id="A0A8C5P1B6"/>
<name>A0A8C5P1B6_JACJA</name>
<dbReference type="GO" id="GO:0005085">
    <property type="term" value="F:guanyl-nucleotide exchange factor activity"/>
    <property type="evidence" value="ECO:0007669"/>
    <property type="project" value="InterPro"/>
</dbReference>
<reference evidence="1" key="1">
    <citation type="submission" date="2025-08" db="UniProtKB">
        <authorList>
            <consortium name="Ensembl"/>
        </authorList>
    </citation>
    <scope>IDENTIFICATION</scope>
</reference>
<proteinExistence type="predicted"/>
<sequence>MHLEFKVPLQNPPIKWAEGHKGVFNIEVQAVSSVHTQDNHLEKFFTLCHSLESQVTFPIRVLDQKISESALEHELKLSIICLNSSRLEPLVLFLHLVLDKLFQLSVQPMVIAGQTANFSQFAFESVVAIANSLHNSKDLSKDQHGRSCLLASYVHYVFRLPEPQRDVLKSGGPAAVPDPRYHTYGRTSAAAVSSKLLQARVMSSSNPDLAGTHCAADEEVQNIMSSKPDEQDGTCVWSSFAVAGGPDVASWAPPAPVTCQKVHGERAFLQAVKSMAQYVHNLDKRDSFRRNRFSDRFKDDITTIVNVVTSEIAALLVKPQKESEQAEKINISLAFFLYDLLSLMDRGFVFNLIKHYCNQLSAKLNNLPTLISMRLEFLRILCSHEHYLNLNLFFLNADPAPASPCPSISSQVIS</sequence>
<reference evidence="1" key="2">
    <citation type="submission" date="2025-09" db="UniProtKB">
        <authorList>
            <consortium name="Ensembl"/>
        </authorList>
    </citation>
    <scope>IDENTIFICATION</scope>
</reference>
<keyword evidence="2" id="KW-1185">Reference proteome</keyword>